<evidence type="ECO:0000313" key="2">
    <source>
        <dbReference type="EMBL" id="CAH2060549.1"/>
    </source>
</evidence>
<name>A0AAU9SAS9_THLAR</name>
<keyword evidence="1" id="KW-0472">Membrane</keyword>
<keyword evidence="3" id="KW-1185">Reference proteome</keyword>
<dbReference type="EMBL" id="OU466860">
    <property type="protein sequence ID" value="CAH2060549.1"/>
    <property type="molecule type" value="Genomic_DNA"/>
</dbReference>
<feature type="transmembrane region" description="Helical" evidence="1">
    <location>
        <begin position="40"/>
        <end position="58"/>
    </location>
</feature>
<sequence>MDPDVLSSHVCASSIYYWQIIESLLVGVVLAWSASRSLNTTVMFSFVIFDEFVLIFYMRGRRYCKGYIYHRFWSFGFSNPVFSCLTVESNELKLRLQRMSIKFIGFAVANDEKEMYQFVLKNENVFKGRSKFESKIDKKEKVFKGRIETDCPIQR</sequence>
<organism evidence="2 3">
    <name type="scientific">Thlaspi arvense</name>
    <name type="common">Field penny-cress</name>
    <dbReference type="NCBI Taxonomy" id="13288"/>
    <lineage>
        <taxon>Eukaryota</taxon>
        <taxon>Viridiplantae</taxon>
        <taxon>Streptophyta</taxon>
        <taxon>Embryophyta</taxon>
        <taxon>Tracheophyta</taxon>
        <taxon>Spermatophyta</taxon>
        <taxon>Magnoliopsida</taxon>
        <taxon>eudicotyledons</taxon>
        <taxon>Gunneridae</taxon>
        <taxon>Pentapetalae</taxon>
        <taxon>rosids</taxon>
        <taxon>malvids</taxon>
        <taxon>Brassicales</taxon>
        <taxon>Brassicaceae</taxon>
        <taxon>Thlaspideae</taxon>
        <taxon>Thlaspi</taxon>
    </lineage>
</organism>
<keyword evidence="1" id="KW-0812">Transmembrane</keyword>
<proteinExistence type="predicted"/>
<accession>A0AAU9SAS9</accession>
<dbReference type="Proteomes" id="UP000836841">
    <property type="component" value="Chromosome 4"/>
</dbReference>
<evidence type="ECO:0000313" key="3">
    <source>
        <dbReference type="Proteomes" id="UP000836841"/>
    </source>
</evidence>
<dbReference type="AlphaFoldDB" id="A0AAU9SAS9"/>
<keyword evidence="1" id="KW-1133">Transmembrane helix</keyword>
<feature type="transmembrane region" description="Helical" evidence="1">
    <location>
        <begin position="15"/>
        <end position="34"/>
    </location>
</feature>
<protein>
    <submittedName>
        <fullName evidence="2">Uncharacterized protein</fullName>
    </submittedName>
</protein>
<reference evidence="2 3" key="1">
    <citation type="submission" date="2022-03" db="EMBL/GenBank/DDBJ databases">
        <authorList>
            <person name="Nunn A."/>
            <person name="Chopra R."/>
            <person name="Nunn A."/>
            <person name="Contreras Garrido A."/>
        </authorList>
    </citation>
    <scope>NUCLEOTIDE SEQUENCE [LARGE SCALE GENOMIC DNA]</scope>
</reference>
<evidence type="ECO:0000256" key="1">
    <source>
        <dbReference type="SAM" id="Phobius"/>
    </source>
</evidence>
<gene>
    <name evidence="2" type="ORF">TAV2_LOCUS14313</name>
</gene>